<comment type="caution">
    <text evidence="2">The sequence shown here is derived from an EMBL/GenBank/DDBJ whole genome shotgun (WGS) entry which is preliminary data.</text>
</comment>
<evidence type="ECO:0000256" key="1">
    <source>
        <dbReference type="SAM" id="MobiDB-lite"/>
    </source>
</evidence>
<protein>
    <submittedName>
        <fullName evidence="2">Uncharacterized protein</fullName>
    </submittedName>
</protein>
<accession>A0A1Y2C6Q2</accession>
<dbReference type="EMBL" id="MCGO01000028">
    <property type="protein sequence ID" value="ORY42564.1"/>
    <property type="molecule type" value="Genomic_DNA"/>
</dbReference>
<dbReference type="Proteomes" id="UP000193642">
    <property type="component" value="Unassembled WGS sequence"/>
</dbReference>
<feature type="region of interest" description="Disordered" evidence="1">
    <location>
        <begin position="1042"/>
        <end position="1080"/>
    </location>
</feature>
<evidence type="ECO:0000313" key="3">
    <source>
        <dbReference type="Proteomes" id="UP000193642"/>
    </source>
</evidence>
<proteinExistence type="predicted"/>
<dbReference type="OrthoDB" id="2162921at2759"/>
<sequence length="1080" mass="117603">MEIDSVGAVSSQPMPAHLSNPVLETTTQSDPPPHIHNNKLRMKTKATPEELLLKLCSSGSSGSSEGADSGSFASFDVVRTSVLRIIAEPRRFRVLESDWPQLLEALEARFADAAAALESCLIEVDQKVVLLLPITSRASTSIPCLLHTLRSQCNVVSCVEGFRAGNTALLPTLRDLLCSPLTAELATVYIAEMGYTNTLIPILDVNTVDCILSHSPTLFAILSHPPTVTTLTSKPNLSPSLSVLKNLTSTGITGILKSVIHPSTLSPTHLNSTRAKTLSLQLSILLYHSTTPQGMSTLLAYTDPHSFVPTNGTLSSTTLFTHLTSLLRVCVSLLDSKTTHNTSPSNLKPISDLVALATGAVKLLDKIKNAVYDLNLLGVVMASAAYRPICQVTKLGPLHCVAEACVGVLMISRRFRRLCDCCSSGGDSSGSSSGSRGDCTCSSWMVLESEALRVVTDLCGVVVFEPAVFPGLLPYLGHAQRMCSSRSGEEVLVLPRFFERVSGVLKHIFAWLERHPLDADVCFGVLKEVLPRGEDVAWVLKTVWTQELQIVKVALVRAVTMFISSSDKKVALGVAELVEGVSRLSSGFEFCGEFLADIVAYAVEVLAKEEGIQLDEAVELERDPRACARVLIILQRMLGNPEGVEAAAIVVAALVKTQFQSVSDMTGFGLDFVVAVARCSIRFNKSLTESLQASFVCIGRFLLTKRESAASKASFNQQLAIILNSLPLDSISFVEIQDWAKEVVSDELCSMAKATDSFDLDFKMLMTLLLLRANSGEQWVSEYRNRVCMTFQDAGAYASGHADILRKAVLAKSTDIWAELCVEAFSILQSVSTSDCMLYTPIKVPRRLISSIASSVVSSSACGSSVGIESSPATKSFHRVPDGILMPTTPQPVVVFKQYTQNQFRTNPSASRAVANVGGMNGGGGVGMGRTISNSSRAPSIHVDTYTHKDAASYQQLQVAASSSVGNTSTQLPQVQQHQMKQQQHALSYQRQQQYHAQQQSHQQQQYQQHQFLKQQQQQLLMQQVPVFHSPQGVRPWNNQPMIPQQHMRYPPQNAASHYQNGMQQSSQWRPLPNPSNSYY</sequence>
<keyword evidence="3" id="KW-1185">Reference proteome</keyword>
<gene>
    <name evidence="2" type="ORF">BCR33DRAFT_851611</name>
</gene>
<feature type="compositionally biased region" description="Polar residues" evidence="1">
    <location>
        <begin position="1054"/>
        <end position="1080"/>
    </location>
</feature>
<dbReference type="AlphaFoldDB" id="A0A1Y2C6Q2"/>
<evidence type="ECO:0000313" key="2">
    <source>
        <dbReference type="EMBL" id="ORY42564.1"/>
    </source>
</evidence>
<feature type="compositionally biased region" description="Low complexity" evidence="1">
    <location>
        <begin position="971"/>
        <end position="1010"/>
    </location>
</feature>
<name>A0A1Y2C6Q2_9FUNG</name>
<feature type="region of interest" description="Disordered" evidence="1">
    <location>
        <begin position="969"/>
        <end position="1010"/>
    </location>
</feature>
<organism evidence="2 3">
    <name type="scientific">Rhizoclosmatium globosum</name>
    <dbReference type="NCBI Taxonomy" id="329046"/>
    <lineage>
        <taxon>Eukaryota</taxon>
        <taxon>Fungi</taxon>
        <taxon>Fungi incertae sedis</taxon>
        <taxon>Chytridiomycota</taxon>
        <taxon>Chytridiomycota incertae sedis</taxon>
        <taxon>Chytridiomycetes</taxon>
        <taxon>Chytridiales</taxon>
        <taxon>Chytriomycetaceae</taxon>
        <taxon>Rhizoclosmatium</taxon>
    </lineage>
</organism>
<reference evidence="2 3" key="1">
    <citation type="submission" date="2016-07" db="EMBL/GenBank/DDBJ databases">
        <title>Pervasive Adenine N6-methylation of Active Genes in Fungi.</title>
        <authorList>
            <consortium name="DOE Joint Genome Institute"/>
            <person name="Mondo S.J."/>
            <person name="Dannebaum R.O."/>
            <person name="Kuo R.C."/>
            <person name="Labutti K."/>
            <person name="Haridas S."/>
            <person name="Kuo A."/>
            <person name="Salamov A."/>
            <person name="Ahrendt S.R."/>
            <person name="Lipzen A."/>
            <person name="Sullivan W."/>
            <person name="Andreopoulos W.B."/>
            <person name="Clum A."/>
            <person name="Lindquist E."/>
            <person name="Daum C."/>
            <person name="Ramamoorthy G.K."/>
            <person name="Gryganskyi A."/>
            <person name="Culley D."/>
            <person name="Magnuson J.K."/>
            <person name="James T.Y."/>
            <person name="O'Malley M.A."/>
            <person name="Stajich J.E."/>
            <person name="Spatafora J.W."/>
            <person name="Visel A."/>
            <person name="Grigoriev I.V."/>
        </authorList>
    </citation>
    <scope>NUCLEOTIDE SEQUENCE [LARGE SCALE GENOMIC DNA]</scope>
    <source>
        <strain evidence="2 3">JEL800</strain>
    </source>
</reference>